<keyword evidence="1" id="KW-1133">Transmembrane helix</keyword>
<keyword evidence="3" id="KW-1185">Reference proteome</keyword>
<keyword evidence="1" id="KW-0472">Membrane</keyword>
<dbReference type="AlphaFoldDB" id="F5Y319"/>
<dbReference type="PATRIC" id="fig|365046.3.peg.3880"/>
<organism evidence="2 3">
    <name type="scientific">Ramlibacter tataouinensis (strain ATCC BAA-407 / DSM 14655 / LMG 21543 / TTB310)</name>
    <dbReference type="NCBI Taxonomy" id="365046"/>
    <lineage>
        <taxon>Bacteria</taxon>
        <taxon>Pseudomonadati</taxon>
        <taxon>Pseudomonadota</taxon>
        <taxon>Betaproteobacteria</taxon>
        <taxon>Burkholderiales</taxon>
        <taxon>Comamonadaceae</taxon>
        <taxon>Ramlibacter</taxon>
    </lineage>
</organism>
<dbReference type="OrthoDB" id="21325at2"/>
<dbReference type="KEGG" id="rta:Rta_37840"/>
<feature type="transmembrane region" description="Helical" evidence="1">
    <location>
        <begin position="109"/>
        <end position="130"/>
    </location>
</feature>
<evidence type="ECO:0000313" key="3">
    <source>
        <dbReference type="Proteomes" id="UP000008385"/>
    </source>
</evidence>
<dbReference type="STRING" id="365046.Rta_37840"/>
<dbReference type="HOGENOM" id="CLU_078139_1_0_4"/>
<feature type="transmembrane region" description="Helical" evidence="1">
    <location>
        <begin position="142"/>
        <end position="159"/>
    </location>
</feature>
<evidence type="ECO:0000256" key="1">
    <source>
        <dbReference type="SAM" id="Phobius"/>
    </source>
</evidence>
<proteinExistence type="predicted"/>
<protein>
    <submittedName>
        <fullName evidence="2">Candidate membrane protein</fullName>
    </submittedName>
</protein>
<gene>
    <name evidence="2" type="ordered locus">Rta_37840</name>
</gene>
<dbReference type="RefSeq" id="WP_013903127.1">
    <property type="nucleotide sequence ID" value="NC_015677.1"/>
</dbReference>
<feature type="transmembrane region" description="Helical" evidence="1">
    <location>
        <begin position="202"/>
        <end position="218"/>
    </location>
</feature>
<reference evidence="3" key="1">
    <citation type="submission" date="2006-01" db="EMBL/GenBank/DDBJ databases">
        <title>Genome of the cyst-dividing bacterium Ramlibacter tataouinensis.</title>
        <authorList>
            <person name="Barakat M."/>
            <person name="Ortet P."/>
            <person name="De Luca G."/>
            <person name="Jourlin-Castelli C."/>
            <person name="Ansaldi M."/>
            <person name="Py B."/>
            <person name="Fichant G."/>
            <person name="Coutinho P."/>
            <person name="Voulhoux R."/>
            <person name="Bastien O."/>
            <person name="Roy S."/>
            <person name="Marechal E."/>
            <person name="Henrissat B."/>
            <person name="Quentin Y."/>
            <person name="Noirot P."/>
            <person name="Filloux A."/>
            <person name="Mejean V."/>
            <person name="DuBow M."/>
            <person name="Barras F."/>
            <person name="Heulin T."/>
        </authorList>
    </citation>
    <scope>NUCLEOTIDE SEQUENCE [LARGE SCALE GENOMIC DNA]</scope>
    <source>
        <strain evidence="3">ATCC BAA-407 / DSM 14655 / LMG 21543 / TTB310</strain>
    </source>
</reference>
<dbReference type="Proteomes" id="UP000008385">
    <property type="component" value="Chromosome"/>
</dbReference>
<feature type="transmembrane region" description="Helical" evidence="1">
    <location>
        <begin position="72"/>
        <end position="88"/>
    </location>
</feature>
<dbReference type="EMBL" id="CP000245">
    <property type="protein sequence ID" value="AEG94899.1"/>
    <property type="molecule type" value="Genomic_DNA"/>
</dbReference>
<name>F5Y319_RAMTT</name>
<accession>F5Y319</accession>
<evidence type="ECO:0000313" key="2">
    <source>
        <dbReference type="EMBL" id="AEG94899.1"/>
    </source>
</evidence>
<dbReference type="eggNOG" id="ENOG502Z7VW">
    <property type="taxonomic scope" value="Bacteria"/>
</dbReference>
<sequence length="219" mass="24045">MWRTAIVVVVLALAHLLGRRLTFLAVTPRSTWLSVAGGVSVAYVFMHLLPELAEGQALLERSVEGVLPSLEHHVWMLALLGLAVFYGLERLALRSRHQRRRAVQADATGGGVFTLHIASFAAYNFLIGYLLTEREGAGLRPLLTYGLAMGLHFLVNDHGLREHHKARYDRVGRWLLAASLLAGGVVLNVMKEELPEQRESRFSAFALGAAAYAALLLAT</sequence>
<keyword evidence="1" id="KW-0812">Transmembrane</keyword>
<feature type="transmembrane region" description="Helical" evidence="1">
    <location>
        <begin position="171"/>
        <end position="190"/>
    </location>
</feature>
<reference evidence="2 3" key="2">
    <citation type="journal article" date="2011" name="PLoS ONE">
        <title>The Cyst-Dividing Bacterium Ramlibacter tataouinensis TTB310 Genome Reveals a Well-Stocked Toolbox for Adaptation to a Desert Environment.</title>
        <authorList>
            <person name="De Luca G."/>
            <person name="Barakat M."/>
            <person name="Ortet P."/>
            <person name="Fochesato S."/>
            <person name="Jourlin-Castelli C."/>
            <person name="Ansaldi M."/>
            <person name="Py B."/>
            <person name="Fichant G."/>
            <person name="Coutinho P.M."/>
            <person name="Voulhoux R."/>
            <person name="Bastien O."/>
            <person name="Marechal E."/>
            <person name="Henrissat B."/>
            <person name="Quentin Y."/>
            <person name="Noirot P."/>
            <person name="Filloux A."/>
            <person name="Mejean V."/>
            <person name="Dubow M.S."/>
            <person name="Barras F."/>
            <person name="Barbe V."/>
            <person name="Weissenbach J."/>
            <person name="Mihalcescu I."/>
            <person name="Vermeglio A."/>
            <person name="Achouak W."/>
            <person name="Heulin T."/>
        </authorList>
    </citation>
    <scope>NUCLEOTIDE SEQUENCE [LARGE SCALE GENOMIC DNA]</scope>
    <source>
        <strain evidence="3">ATCC BAA-407 / DSM 14655 / LMG 21543 / TTB310</strain>
    </source>
</reference>